<evidence type="ECO:0008006" key="3">
    <source>
        <dbReference type="Google" id="ProtNLM"/>
    </source>
</evidence>
<reference evidence="2" key="1">
    <citation type="submission" date="2017-05" db="EMBL/GenBank/DDBJ databases">
        <authorList>
            <person name="Macchi M."/>
            <person name="Festa S."/>
            <person name="Coppotelli B.M."/>
            <person name="Morelli I.S."/>
        </authorList>
    </citation>
    <scope>NUCLEOTIDE SEQUENCE [LARGE SCALE GENOMIC DNA]</scope>
    <source>
        <strain evidence="2">I</strain>
    </source>
</reference>
<dbReference type="SUPFAM" id="SSF53756">
    <property type="entry name" value="UDP-Glycosyltransferase/glycogen phosphorylase"/>
    <property type="match status" value="1"/>
</dbReference>
<dbReference type="AlphaFoldDB" id="A0A211ZHW1"/>
<comment type="caution">
    <text evidence="1">The sequence shown here is derived from an EMBL/GenBank/DDBJ whole genome shotgun (WGS) entry which is preliminary data.</text>
</comment>
<dbReference type="Proteomes" id="UP000196655">
    <property type="component" value="Unassembled WGS sequence"/>
</dbReference>
<dbReference type="GO" id="GO:0016757">
    <property type="term" value="F:glycosyltransferase activity"/>
    <property type="evidence" value="ECO:0007669"/>
    <property type="project" value="TreeGrafter"/>
</dbReference>
<sequence>MDYAVPRILNAHGALEHFYTDICAIRGWPRLAGHVPPRFLPQGVRRLVGRKPSGIPPQRMTCFTNLGLSYALRRMRANGAADEMEAALDAGRRLSELVVRHGFGQATGFYGFVRECLEQLQAARSRGLWTAVEQNIAARETVDRLAWEEQERFPDWETPATQTASAEAFGTREKAEWAEADMIVCPSEFVRQTVADSDGPVHRCIVVPYGVDTRFQIPVRNRQQGPLRVLTIGAVGLRKGSPYILEAARRMRGQAVFRMVGSGTAPATARAGLDGVVEFTGPIPRLEIIAQYAWADVFLLPSLCEGSATVIYEALAAGLPVVTTLNSGSVVRDGIDGFIVPIRDAEAIMHALQLFHDDRARLFEMSHNARFRARDFDLPSYGRRLCEALDQARAAATTRAL</sequence>
<dbReference type="EMBL" id="NHON01000049">
    <property type="protein sequence ID" value="OWJ64830.1"/>
    <property type="molecule type" value="Genomic_DNA"/>
</dbReference>
<evidence type="ECO:0000313" key="2">
    <source>
        <dbReference type="Proteomes" id="UP000196655"/>
    </source>
</evidence>
<evidence type="ECO:0000313" key="1">
    <source>
        <dbReference type="EMBL" id="OWJ64830.1"/>
    </source>
</evidence>
<accession>A0A211ZHW1</accession>
<dbReference type="Gene3D" id="3.40.50.2000">
    <property type="entry name" value="Glycogen Phosphorylase B"/>
    <property type="match status" value="2"/>
</dbReference>
<protein>
    <recommendedName>
        <fullName evidence="3">Glycosyl transferase family 1 domain-containing protein</fullName>
    </recommendedName>
</protein>
<dbReference type="PANTHER" id="PTHR12526:SF590">
    <property type="entry name" value="ALPHA-MALTOSE-1-PHOSPHATE SYNTHASE"/>
    <property type="match status" value="1"/>
</dbReference>
<dbReference type="STRING" id="1122125.GCA_000423185_06939"/>
<dbReference type="PANTHER" id="PTHR12526">
    <property type="entry name" value="GLYCOSYLTRANSFERASE"/>
    <property type="match status" value="1"/>
</dbReference>
<organism evidence="1 2">
    <name type="scientific">Inquilinus limosus</name>
    <dbReference type="NCBI Taxonomy" id="171674"/>
    <lineage>
        <taxon>Bacteria</taxon>
        <taxon>Pseudomonadati</taxon>
        <taxon>Pseudomonadota</taxon>
        <taxon>Alphaproteobacteria</taxon>
        <taxon>Rhodospirillales</taxon>
        <taxon>Rhodospirillaceae</taxon>
        <taxon>Inquilinus</taxon>
    </lineage>
</organism>
<name>A0A211ZHW1_9PROT</name>
<dbReference type="CDD" id="cd03801">
    <property type="entry name" value="GT4_PimA-like"/>
    <property type="match status" value="1"/>
</dbReference>
<keyword evidence="2" id="KW-1185">Reference proteome</keyword>
<gene>
    <name evidence="1" type="ORF">BWR60_22755</name>
</gene>
<proteinExistence type="predicted"/>
<dbReference type="Pfam" id="PF13692">
    <property type="entry name" value="Glyco_trans_1_4"/>
    <property type="match status" value="1"/>
</dbReference>